<dbReference type="InterPro" id="IPR022636">
    <property type="entry name" value="S-AdoMet_synthetase_sfam"/>
</dbReference>
<feature type="binding site" evidence="10">
    <location>
        <position position="42"/>
    </location>
    <ligand>
        <name>K(+)</name>
        <dbReference type="ChEBI" id="CHEBI:29103"/>
    </ligand>
</feature>
<sequence>MKRLFTSESVSEGHPDKICDQISDAILDECLKQDPNAKVACETFVTENYLLIGGEITTKAKVDYASIAKWVLERVGYNNSETGIDPKTCEIIVRINTQSPDIAMGVEQKEMGAGDQGIMFGYANSETPTYMPYSIQVAHDLVHIASKLRKAKQFKWAQPDMKSQVTMDYTNENNPRIETILMSIQHDEDYNKEEFEKFVKVNIMDVIAKRYNLNTDFNVLINPTGRFVIGGPKGDTGLTGRKIIVDTYGGYSRHGGGAFSGKDPSKVDRSAAYMCRYAAKNMVAAKLADKVEIQVSYAIGKSEPVSIFIETFGTNKVSMDIMYKALKENFDFKVSSIIDKLELKLPVYFRTSKYGHFGKKEFNWEKLDKIRELEAYL</sequence>
<comment type="cofactor">
    <cofactor evidence="10">
        <name>Mg(2+)</name>
        <dbReference type="ChEBI" id="CHEBI:18420"/>
    </cofactor>
    <text evidence="10">Binds 2 divalent ions per subunit.</text>
</comment>
<dbReference type="Pfam" id="PF02773">
    <property type="entry name" value="S-AdoMet_synt_C"/>
    <property type="match status" value="1"/>
</dbReference>
<comment type="cofactor">
    <cofactor evidence="10">
        <name>K(+)</name>
        <dbReference type="ChEBI" id="CHEBI:29103"/>
    </cofactor>
    <text evidence="10">Binds 1 potassium ion per subunit.</text>
</comment>
<evidence type="ECO:0000256" key="12">
    <source>
        <dbReference type="RuleBase" id="RU004462"/>
    </source>
</evidence>
<keyword evidence="10" id="KW-0963">Cytoplasm</keyword>
<dbReference type="KEGG" id="sfz:SFLOR_v1c08730"/>
<dbReference type="PANTHER" id="PTHR11964">
    <property type="entry name" value="S-ADENOSYLMETHIONINE SYNTHETASE"/>
    <property type="match status" value="1"/>
</dbReference>
<feature type="binding site" description="in other chain" evidence="10">
    <location>
        <position position="14"/>
    </location>
    <ligand>
        <name>ATP</name>
        <dbReference type="ChEBI" id="CHEBI:30616"/>
        <note>ligand shared between two neighboring subunits</note>
    </ligand>
</feature>
<dbReference type="Pfam" id="PF00438">
    <property type="entry name" value="S-AdoMet_synt_N"/>
    <property type="match status" value="1"/>
</dbReference>
<dbReference type="GO" id="GO:0005737">
    <property type="term" value="C:cytoplasm"/>
    <property type="evidence" value="ECO:0007669"/>
    <property type="project" value="UniProtKB-SubCell"/>
</dbReference>
<dbReference type="PROSITE" id="PS00376">
    <property type="entry name" value="ADOMET_SYNTHASE_1"/>
    <property type="match status" value="1"/>
</dbReference>
<dbReference type="InterPro" id="IPR022629">
    <property type="entry name" value="S-AdoMet_synt_central"/>
</dbReference>
<dbReference type="PROSITE" id="PS00377">
    <property type="entry name" value="ADOMET_SYNTHASE_2"/>
    <property type="match status" value="1"/>
</dbReference>
<evidence type="ECO:0000256" key="10">
    <source>
        <dbReference type="HAMAP-Rule" id="MF_00086"/>
    </source>
</evidence>
<feature type="binding site" description="in other chain" evidence="10">
    <location>
        <position position="266"/>
    </location>
    <ligand>
        <name>L-methionine</name>
        <dbReference type="ChEBI" id="CHEBI:57844"/>
        <note>ligand shared between two neighboring subunits</note>
    </ligand>
</feature>
<evidence type="ECO:0000256" key="5">
    <source>
        <dbReference type="ARBA" id="ARBA00022723"/>
    </source>
</evidence>
<gene>
    <name evidence="10 16" type="primary">metK</name>
    <name evidence="16" type="ORF">SFLOR_v1c08730</name>
</gene>
<dbReference type="InterPro" id="IPR022628">
    <property type="entry name" value="S-AdoMet_synt_N"/>
</dbReference>
<evidence type="ECO:0000256" key="3">
    <source>
        <dbReference type="ARBA" id="ARBA00022563"/>
    </source>
</evidence>
<feature type="domain" description="S-adenosylmethionine synthetase C-terminal" evidence="15">
    <location>
        <begin position="229"/>
        <end position="366"/>
    </location>
</feature>
<dbReference type="PIRSF" id="PIRSF000497">
    <property type="entry name" value="MAT"/>
    <property type="match status" value="1"/>
</dbReference>
<feature type="binding site" description="in other chain" evidence="10">
    <location>
        <begin position="160"/>
        <end position="162"/>
    </location>
    <ligand>
        <name>ATP</name>
        <dbReference type="ChEBI" id="CHEBI:30616"/>
        <note>ligand shared between two neighboring subunits</note>
    </ligand>
</feature>
<keyword evidence="17" id="KW-1185">Reference proteome</keyword>
<accession>A0A2K8SEP9</accession>
<evidence type="ECO:0000256" key="2">
    <source>
        <dbReference type="ARBA" id="ARBA00009685"/>
    </source>
</evidence>
<comment type="function">
    <text evidence="10">Catalyzes the formation of S-adenosylmethionine (AdoMet) from methionine and ATP. The overall synthetic reaction is composed of two sequential steps, AdoMet formation and the subsequent tripolyphosphate hydrolysis which occurs prior to release of AdoMet from the enzyme.</text>
</comment>
<evidence type="ECO:0000313" key="16">
    <source>
        <dbReference type="EMBL" id="AUB31921.1"/>
    </source>
</evidence>
<dbReference type="GO" id="GO:0000287">
    <property type="term" value="F:magnesium ion binding"/>
    <property type="evidence" value="ECO:0007669"/>
    <property type="project" value="UniProtKB-UniRule"/>
</dbReference>
<dbReference type="Gene3D" id="3.30.300.10">
    <property type="match status" value="3"/>
</dbReference>
<feature type="domain" description="S-adenosylmethionine synthetase central" evidence="14">
    <location>
        <begin position="110"/>
        <end position="227"/>
    </location>
</feature>
<evidence type="ECO:0000259" key="14">
    <source>
        <dbReference type="Pfam" id="PF02772"/>
    </source>
</evidence>
<dbReference type="InterPro" id="IPR022630">
    <property type="entry name" value="S-AdoMet_synt_C"/>
</dbReference>
<feature type="binding site" description="in other chain" evidence="10">
    <location>
        <position position="98"/>
    </location>
    <ligand>
        <name>L-methionine</name>
        <dbReference type="ChEBI" id="CHEBI:57844"/>
        <note>ligand shared between two neighboring subunits</note>
    </ligand>
</feature>
<feature type="binding site" description="in other chain" evidence="10">
    <location>
        <begin position="241"/>
        <end position="242"/>
    </location>
    <ligand>
        <name>ATP</name>
        <dbReference type="ChEBI" id="CHEBI:30616"/>
        <note>ligand shared between two neighboring subunits</note>
    </ligand>
</feature>
<dbReference type="EMBL" id="CP025057">
    <property type="protein sequence ID" value="AUB31921.1"/>
    <property type="molecule type" value="Genomic_DNA"/>
</dbReference>
<dbReference type="InterPro" id="IPR002133">
    <property type="entry name" value="S-AdoMet_synthetase"/>
</dbReference>
<dbReference type="SUPFAM" id="SSF55973">
    <property type="entry name" value="S-adenosylmethionine synthetase"/>
    <property type="match status" value="3"/>
</dbReference>
<evidence type="ECO:0000256" key="8">
    <source>
        <dbReference type="ARBA" id="ARBA00022842"/>
    </source>
</evidence>
<protein>
    <recommendedName>
        <fullName evidence="10">S-adenosylmethionine synthase</fullName>
        <shortName evidence="10">AdoMet synthase</shortName>
        <ecNumber evidence="10">2.5.1.6</ecNumber>
    </recommendedName>
    <alternativeName>
        <fullName evidence="10">MAT</fullName>
    </alternativeName>
    <alternativeName>
        <fullName evidence="10">Methionine adenosyltransferase</fullName>
    </alternativeName>
</protein>
<dbReference type="Pfam" id="PF02772">
    <property type="entry name" value="S-AdoMet_synt_M"/>
    <property type="match status" value="1"/>
</dbReference>
<dbReference type="GO" id="GO:0006730">
    <property type="term" value="P:one-carbon metabolic process"/>
    <property type="evidence" value="ECO:0007669"/>
    <property type="project" value="UniProtKB-KW"/>
</dbReference>
<keyword evidence="9 10" id="KW-0630">Potassium</keyword>
<evidence type="ECO:0000256" key="4">
    <source>
        <dbReference type="ARBA" id="ARBA00022679"/>
    </source>
</evidence>
<comment type="subunit">
    <text evidence="10">Homotetramer; dimer of dimers.</text>
</comment>
<feature type="binding site" evidence="10">
    <location>
        <position position="235"/>
    </location>
    <ligand>
        <name>L-methionine</name>
        <dbReference type="ChEBI" id="CHEBI:57844"/>
        <note>ligand shared between two neighboring subunits</note>
    </ligand>
</feature>
<evidence type="ECO:0000256" key="11">
    <source>
        <dbReference type="RuleBase" id="RU000542"/>
    </source>
</evidence>
<dbReference type="OrthoDB" id="9801686at2"/>
<feature type="binding site" description="in other chain" evidence="10">
    <location>
        <begin position="226"/>
        <end position="227"/>
    </location>
    <ligand>
        <name>ATP</name>
        <dbReference type="ChEBI" id="CHEBI:30616"/>
        <note>ligand shared between two neighboring subunits</note>
    </ligand>
</feature>
<feature type="binding site" evidence="10">
    <location>
        <position position="262"/>
    </location>
    <ligand>
        <name>ATP</name>
        <dbReference type="ChEBI" id="CHEBI:30616"/>
        <note>ligand shared between two neighboring subunits</note>
    </ligand>
</feature>
<keyword evidence="4 10" id="KW-0808">Transferase</keyword>
<comment type="catalytic activity">
    <reaction evidence="10">
        <text>L-methionine + ATP + H2O = S-adenosyl-L-methionine + phosphate + diphosphate</text>
        <dbReference type="Rhea" id="RHEA:21080"/>
        <dbReference type="ChEBI" id="CHEBI:15377"/>
        <dbReference type="ChEBI" id="CHEBI:30616"/>
        <dbReference type="ChEBI" id="CHEBI:33019"/>
        <dbReference type="ChEBI" id="CHEBI:43474"/>
        <dbReference type="ChEBI" id="CHEBI:57844"/>
        <dbReference type="ChEBI" id="CHEBI:59789"/>
        <dbReference type="EC" id="2.5.1.6"/>
    </reaction>
</comment>
<dbReference type="UniPathway" id="UPA00315">
    <property type="reaction ID" value="UER00080"/>
</dbReference>
<evidence type="ECO:0000313" key="17">
    <source>
        <dbReference type="Proteomes" id="UP000231823"/>
    </source>
</evidence>
<reference evidence="16 17" key="1">
    <citation type="submission" date="2017-12" db="EMBL/GenBank/DDBJ databases">
        <title>Complete genome sequence of Spiroplasma floricola 23-6 (ATCC 29989).</title>
        <authorList>
            <person name="Tsai Y.-M."/>
            <person name="Wu P.-S."/>
            <person name="Lo W.-S."/>
            <person name="Kuo C.-H."/>
        </authorList>
    </citation>
    <scope>NUCLEOTIDE SEQUENCE [LARGE SCALE GENOMIC DNA]</scope>
    <source>
        <strain evidence="16 17">23-6</strain>
    </source>
</reference>
<dbReference type="EC" id="2.5.1.6" evidence="10"/>
<dbReference type="GO" id="GO:0005524">
    <property type="term" value="F:ATP binding"/>
    <property type="evidence" value="ECO:0007669"/>
    <property type="project" value="UniProtKB-UniRule"/>
</dbReference>
<dbReference type="AlphaFoldDB" id="A0A2K8SEP9"/>
<dbReference type="HAMAP" id="MF_00086">
    <property type="entry name" value="S_AdoMet_synth1"/>
    <property type="match status" value="1"/>
</dbReference>
<dbReference type="GO" id="GO:0004478">
    <property type="term" value="F:methionine adenosyltransferase activity"/>
    <property type="evidence" value="ECO:0007669"/>
    <property type="project" value="UniProtKB-UniRule"/>
</dbReference>
<feature type="domain" description="S-adenosylmethionine synthetase N-terminal" evidence="13">
    <location>
        <begin position="3"/>
        <end position="100"/>
    </location>
</feature>
<feature type="region of interest" description="Flexible loop" evidence="10">
    <location>
        <begin position="98"/>
        <end position="108"/>
    </location>
</feature>
<evidence type="ECO:0000256" key="6">
    <source>
        <dbReference type="ARBA" id="ARBA00022741"/>
    </source>
</evidence>
<dbReference type="CDD" id="cd18079">
    <property type="entry name" value="S-AdoMet_synt"/>
    <property type="match status" value="1"/>
</dbReference>
<dbReference type="InterPro" id="IPR022631">
    <property type="entry name" value="ADOMET_SYNTHASE_CS"/>
</dbReference>
<keyword evidence="5 10" id="KW-0479">Metal-binding</keyword>
<feature type="binding site" description="in other chain" evidence="10">
    <location>
        <position position="55"/>
    </location>
    <ligand>
        <name>L-methionine</name>
        <dbReference type="ChEBI" id="CHEBI:57844"/>
        <note>ligand shared between two neighboring subunits</note>
    </ligand>
</feature>
<evidence type="ECO:0000256" key="9">
    <source>
        <dbReference type="ARBA" id="ARBA00022958"/>
    </source>
</evidence>
<comment type="pathway">
    <text evidence="1 10">Amino-acid biosynthesis; S-adenosyl-L-methionine biosynthesis; S-adenosyl-L-methionine from L-methionine: step 1/1.</text>
</comment>
<keyword evidence="7 10" id="KW-0067">ATP-binding</keyword>
<dbReference type="FunFam" id="3.30.300.10:FF:000003">
    <property type="entry name" value="S-adenosylmethionine synthase"/>
    <property type="match status" value="1"/>
</dbReference>
<dbReference type="Proteomes" id="UP000231823">
    <property type="component" value="Chromosome"/>
</dbReference>
<name>A0A2K8SEP9_9MOLU</name>
<proteinExistence type="inferred from homology"/>
<organism evidence="16 17">
    <name type="scientific">Spiroplasma floricola 23-6</name>
    <dbReference type="NCBI Taxonomy" id="1336749"/>
    <lineage>
        <taxon>Bacteria</taxon>
        <taxon>Bacillati</taxon>
        <taxon>Mycoplasmatota</taxon>
        <taxon>Mollicutes</taxon>
        <taxon>Entomoplasmatales</taxon>
        <taxon>Spiroplasmataceae</taxon>
        <taxon>Spiroplasma</taxon>
    </lineage>
</organism>
<keyword evidence="6 10" id="KW-0547">Nucleotide-binding</keyword>
<evidence type="ECO:0000259" key="13">
    <source>
        <dbReference type="Pfam" id="PF00438"/>
    </source>
</evidence>
<dbReference type="RefSeq" id="WP_100917138.1">
    <property type="nucleotide sequence ID" value="NZ_CP025057.1"/>
</dbReference>
<dbReference type="GO" id="GO:0006556">
    <property type="term" value="P:S-adenosylmethionine biosynthetic process"/>
    <property type="evidence" value="ECO:0007669"/>
    <property type="project" value="UniProtKB-UniRule"/>
</dbReference>
<keyword evidence="8 10" id="KW-0460">Magnesium</keyword>
<comment type="subcellular location">
    <subcellularLocation>
        <location evidence="10 11">Cytoplasm</location>
    </subcellularLocation>
</comment>
<feature type="binding site" evidence="10">
    <location>
        <position position="235"/>
    </location>
    <ligand>
        <name>ATP</name>
        <dbReference type="ChEBI" id="CHEBI:30616"/>
        <note>ligand shared between two neighboring subunits</note>
    </ligand>
</feature>
<feature type="binding site" evidence="10">
    <location>
        <position position="16"/>
    </location>
    <ligand>
        <name>Mg(2+)</name>
        <dbReference type="ChEBI" id="CHEBI:18420"/>
    </ligand>
</feature>
<evidence type="ECO:0000256" key="7">
    <source>
        <dbReference type="ARBA" id="ARBA00022840"/>
    </source>
</evidence>
<evidence type="ECO:0000259" key="15">
    <source>
        <dbReference type="Pfam" id="PF02773"/>
    </source>
</evidence>
<keyword evidence="3 10" id="KW-0554">One-carbon metabolism</keyword>
<comment type="similarity">
    <text evidence="2 10 12">Belongs to the AdoMet synthase family.</text>
</comment>
<dbReference type="NCBIfam" id="TIGR01034">
    <property type="entry name" value="metK"/>
    <property type="match status" value="1"/>
</dbReference>
<feature type="binding site" evidence="10">
    <location>
        <position position="258"/>
    </location>
    <ligand>
        <name>ATP</name>
        <dbReference type="ChEBI" id="CHEBI:30616"/>
        <note>ligand shared between two neighboring subunits</note>
    </ligand>
</feature>
<evidence type="ECO:0000256" key="1">
    <source>
        <dbReference type="ARBA" id="ARBA00005224"/>
    </source>
</evidence>